<feature type="domain" description="Nitroreductase" evidence="3">
    <location>
        <begin position="23"/>
        <end position="76"/>
    </location>
</feature>
<dbReference type="EMBL" id="LT629690">
    <property type="protein sequence ID" value="SDF03304.1"/>
    <property type="molecule type" value="Genomic_DNA"/>
</dbReference>
<protein>
    <submittedName>
        <fullName evidence="4">Nitroreductase</fullName>
    </submittedName>
</protein>
<dbReference type="Proteomes" id="UP000182427">
    <property type="component" value="Chromosome I"/>
</dbReference>
<dbReference type="InterPro" id="IPR000415">
    <property type="entry name" value="Nitroreductase-like"/>
</dbReference>
<name>A0A1G7HSS9_9BACT</name>
<dbReference type="AlphaFoldDB" id="A0A1G7HSS9"/>
<dbReference type="PANTHER" id="PTHR43673:SF10">
    <property type="entry name" value="NADH DEHYDROGENASE_NAD(P)H NITROREDUCTASE XCC3605-RELATED"/>
    <property type="match status" value="1"/>
</dbReference>
<dbReference type="InterPro" id="IPR029479">
    <property type="entry name" value="Nitroreductase"/>
</dbReference>
<dbReference type="PANTHER" id="PTHR43673">
    <property type="entry name" value="NAD(P)H NITROREDUCTASE YDGI-RELATED"/>
    <property type="match status" value="1"/>
</dbReference>
<proteinExistence type="inferred from homology"/>
<accession>A0A1G7HSS9</accession>
<keyword evidence="5" id="KW-1185">Reference proteome</keyword>
<evidence type="ECO:0000259" key="3">
    <source>
        <dbReference type="Pfam" id="PF00881"/>
    </source>
</evidence>
<dbReference type="OrthoDB" id="9782629at2"/>
<comment type="similarity">
    <text evidence="1">Belongs to the nitroreductase family.</text>
</comment>
<dbReference type="CDD" id="cd02138">
    <property type="entry name" value="TdsD-like"/>
    <property type="match status" value="1"/>
</dbReference>
<dbReference type="SUPFAM" id="SSF55469">
    <property type="entry name" value="FMN-dependent nitroreductase-like"/>
    <property type="match status" value="1"/>
</dbReference>
<evidence type="ECO:0000256" key="2">
    <source>
        <dbReference type="ARBA" id="ARBA00023002"/>
    </source>
</evidence>
<dbReference type="RefSeq" id="WP_083344333.1">
    <property type="nucleotide sequence ID" value="NZ_LT629690.1"/>
</dbReference>
<keyword evidence="2" id="KW-0560">Oxidoreductase</keyword>
<evidence type="ECO:0000313" key="4">
    <source>
        <dbReference type="EMBL" id="SDF03304.1"/>
    </source>
</evidence>
<organism evidence="4 5">
    <name type="scientific">Terriglobus roseus</name>
    <dbReference type="NCBI Taxonomy" id="392734"/>
    <lineage>
        <taxon>Bacteria</taxon>
        <taxon>Pseudomonadati</taxon>
        <taxon>Acidobacteriota</taxon>
        <taxon>Terriglobia</taxon>
        <taxon>Terriglobales</taxon>
        <taxon>Acidobacteriaceae</taxon>
        <taxon>Terriglobus</taxon>
    </lineage>
</organism>
<reference evidence="5" key="1">
    <citation type="submission" date="2016-10" db="EMBL/GenBank/DDBJ databases">
        <authorList>
            <person name="Varghese N."/>
            <person name="Submissions S."/>
        </authorList>
    </citation>
    <scope>NUCLEOTIDE SEQUENCE [LARGE SCALE GENOMIC DNA]</scope>
    <source>
        <strain evidence="5">GAS232</strain>
    </source>
</reference>
<dbReference type="Gene3D" id="3.40.109.10">
    <property type="entry name" value="NADH Oxidase"/>
    <property type="match status" value="1"/>
</dbReference>
<sequence>MSDLPALEKLKHGTPEAIVHDLILARWSPRSFADKSISDADLKSIFAAAAWAPSSSNEQPWRFLVGRKGDETYKKIFNALVPANQSWAQSAPVLYCSFGKKTFSSNSQPNPYCLHDTGAASAVITLQAISMGIHTHGMGGFDKETLRASFGVPDDFEAGACWALGYLGKPEDAPEKYRAAETSPRSRKRLAEYVFSDWEKAASF</sequence>
<evidence type="ECO:0000313" key="5">
    <source>
        <dbReference type="Proteomes" id="UP000182427"/>
    </source>
</evidence>
<gene>
    <name evidence="4" type="ORF">SAMN05444167_1193</name>
</gene>
<dbReference type="Pfam" id="PF00881">
    <property type="entry name" value="Nitroreductase"/>
    <property type="match status" value="1"/>
</dbReference>
<evidence type="ECO:0000256" key="1">
    <source>
        <dbReference type="ARBA" id="ARBA00007118"/>
    </source>
</evidence>
<dbReference type="GO" id="GO:0016491">
    <property type="term" value="F:oxidoreductase activity"/>
    <property type="evidence" value="ECO:0007669"/>
    <property type="project" value="UniProtKB-KW"/>
</dbReference>